<feature type="binding site" evidence="7">
    <location>
        <position position="72"/>
    </location>
    <ligand>
        <name>chlorophyll a</name>
        <dbReference type="ChEBI" id="CHEBI:58416"/>
        <label>1</label>
    </ligand>
</feature>
<keyword evidence="7" id="KW-0148">Chlorophyll</keyword>
<accession>A0A9W7C633</accession>
<dbReference type="OrthoDB" id="423598at2759"/>
<dbReference type="EMBL" id="BRXW01000045">
    <property type="protein sequence ID" value="GMI02577.1"/>
    <property type="molecule type" value="Genomic_DNA"/>
</dbReference>
<evidence type="ECO:0000256" key="7">
    <source>
        <dbReference type="PIRSR" id="PIRSR601344-1"/>
    </source>
</evidence>
<dbReference type="InterPro" id="IPR022796">
    <property type="entry name" value="Chloroa_b-bind"/>
</dbReference>
<keyword evidence="6" id="KW-0934">Plastid</keyword>
<dbReference type="PANTHER" id="PTHR21649">
    <property type="entry name" value="CHLOROPHYLL A/B BINDING PROTEIN"/>
    <property type="match status" value="1"/>
</dbReference>
<dbReference type="Gene3D" id="1.10.3460.10">
    <property type="entry name" value="Chlorophyll a/b binding protein domain"/>
    <property type="match status" value="1"/>
</dbReference>
<reference evidence="10" key="1">
    <citation type="journal article" date="2023" name="Commun. Biol.">
        <title>Genome analysis of Parmales, the sister group of diatoms, reveals the evolutionary specialization of diatoms from phago-mixotrophs to photoautotrophs.</title>
        <authorList>
            <person name="Ban H."/>
            <person name="Sato S."/>
            <person name="Yoshikawa S."/>
            <person name="Yamada K."/>
            <person name="Nakamura Y."/>
            <person name="Ichinomiya M."/>
            <person name="Sato N."/>
            <person name="Blanc-Mathieu R."/>
            <person name="Endo H."/>
            <person name="Kuwata A."/>
            <person name="Ogata H."/>
        </authorList>
    </citation>
    <scope>NUCLEOTIDE SEQUENCE [LARGE SCALE GENOMIC DNA]</scope>
    <source>
        <strain evidence="10">NIES 3700</strain>
    </source>
</reference>
<gene>
    <name evidence="9" type="ORF">TrLO_g8547</name>
</gene>
<dbReference type="GO" id="GO:0016020">
    <property type="term" value="C:membrane"/>
    <property type="evidence" value="ECO:0007669"/>
    <property type="project" value="InterPro"/>
</dbReference>
<feature type="binding site" description="axial binding residue" evidence="7">
    <location>
        <position position="77"/>
    </location>
    <ligand>
        <name>chlorophyll b</name>
        <dbReference type="ChEBI" id="CHEBI:61721"/>
        <label>1</label>
    </ligand>
    <ligandPart>
        <name>Mg</name>
        <dbReference type="ChEBI" id="CHEBI:25107"/>
    </ligandPart>
</feature>
<dbReference type="AlphaFoldDB" id="A0A9W7C633"/>
<feature type="binding site" evidence="7">
    <location>
        <position position="175"/>
    </location>
    <ligand>
        <name>chlorophyll a</name>
        <dbReference type="ChEBI" id="CHEBI:58416"/>
        <label>1</label>
    </ligand>
</feature>
<dbReference type="GO" id="GO:0009507">
    <property type="term" value="C:chloroplast"/>
    <property type="evidence" value="ECO:0007669"/>
    <property type="project" value="UniProtKB-SubCell"/>
</dbReference>
<feature type="binding site" evidence="7">
    <location>
        <position position="178"/>
    </location>
    <ligand>
        <name>chlorophyll a</name>
        <dbReference type="ChEBI" id="CHEBI:58416"/>
        <label>1</label>
    </ligand>
</feature>
<evidence type="ECO:0000256" key="3">
    <source>
        <dbReference type="ARBA" id="ARBA00005933"/>
    </source>
</evidence>
<comment type="subcellular location">
    <subcellularLocation>
        <location evidence="2">Plastid</location>
        <location evidence="2">Chloroplast</location>
    </subcellularLocation>
</comment>
<keyword evidence="5" id="KW-0602">Photosynthesis</keyword>
<sequence length="209" mass="22423">MKCLLAFLTLLASTSAFTTSPVAKPSTSLSSSVQGITNTGKFFPETGQQIWDPLNLMNRLDDKGVAWFRAAEIKHGRIAMIANLGWLAQVNHFHFGGMMSPTESVSFADIAAASPFEAIGKIPDSGFYQILFVVGAVEGYQEMIQPHYTLPGGSIGDLGAARCAPDRLERMQAVETKNGRLAMIGMASYIAAATLPGSVPNIPEFFVPH</sequence>
<dbReference type="Pfam" id="PF00504">
    <property type="entry name" value="Chloroa_b-bind"/>
    <property type="match status" value="1"/>
</dbReference>
<evidence type="ECO:0000256" key="1">
    <source>
        <dbReference type="ARBA" id="ARBA00004022"/>
    </source>
</evidence>
<proteinExistence type="inferred from homology"/>
<dbReference type="GO" id="GO:0016168">
    <property type="term" value="F:chlorophyll binding"/>
    <property type="evidence" value="ECO:0007669"/>
    <property type="project" value="UniProtKB-KW"/>
</dbReference>
<evidence type="ECO:0000313" key="10">
    <source>
        <dbReference type="Proteomes" id="UP001165122"/>
    </source>
</evidence>
<keyword evidence="8" id="KW-0732">Signal</keyword>
<feature type="signal peptide" evidence="8">
    <location>
        <begin position="1"/>
        <end position="16"/>
    </location>
</feature>
<protein>
    <submittedName>
        <fullName evidence="9">Uncharacterized protein</fullName>
    </submittedName>
</protein>
<dbReference type="SUPFAM" id="SSF103511">
    <property type="entry name" value="Chlorophyll a-b binding protein"/>
    <property type="match status" value="1"/>
</dbReference>
<evidence type="ECO:0000256" key="8">
    <source>
        <dbReference type="SAM" id="SignalP"/>
    </source>
</evidence>
<dbReference type="InterPro" id="IPR001344">
    <property type="entry name" value="Chloro_AB-bd_pln"/>
</dbReference>
<dbReference type="Proteomes" id="UP001165122">
    <property type="component" value="Unassembled WGS sequence"/>
</dbReference>
<comment type="caution">
    <text evidence="9">The sequence shown here is derived from an EMBL/GenBank/DDBJ whole genome shotgun (WGS) entry which is preliminary data.</text>
</comment>
<comment type="similarity">
    <text evidence="3">Belongs to the fucoxanthin chlorophyll protein family.</text>
</comment>
<feature type="binding site" evidence="7">
    <location>
        <position position="180"/>
    </location>
    <ligand>
        <name>chlorophyll a</name>
        <dbReference type="ChEBI" id="CHEBI:58416"/>
        <label>1</label>
    </ligand>
</feature>
<name>A0A9W7C633_9STRA</name>
<feature type="binding site" description="axial binding residue" evidence="7">
    <location>
        <position position="138"/>
    </location>
    <ligand>
        <name>chlorophyll b</name>
        <dbReference type="ChEBI" id="CHEBI:61721"/>
        <label>1</label>
    </ligand>
    <ligandPart>
        <name>Mg</name>
        <dbReference type="ChEBI" id="CHEBI:25107"/>
    </ligandPart>
</feature>
<feature type="binding site" evidence="7">
    <location>
        <position position="51"/>
    </location>
    <ligand>
        <name>chlorophyll a</name>
        <dbReference type="ChEBI" id="CHEBI:58416"/>
        <label>1</label>
    </ligand>
</feature>
<evidence type="ECO:0000256" key="5">
    <source>
        <dbReference type="ARBA" id="ARBA00022531"/>
    </source>
</evidence>
<feature type="chain" id="PRO_5040992631" evidence="8">
    <location>
        <begin position="17"/>
        <end position="209"/>
    </location>
</feature>
<keyword evidence="7" id="KW-0157">Chromophore</keyword>
<evidence type="ECO:0000256" key="4">
    <source>
        <dbReference type="ARBA" id="ARBA00022528"/>
    </source>
</evidence>
<keyword evidence="4" id="KW-0150">Chloroplast</keyword>
<organism evidence="9 10">
    <name type="scientific">Triparma laevis f. longispina</name>
    <dbReference type="NCBI Taxonomy" id="1714387"/>
    <lineage>
        <taxon>Eukaryota</taxon>
        <taxon>Sar</taxon>
        <taxon>Stramenopiles</taxon>
        <taxon>Ochrophyta</taxon>
        <taxon>Bolidophyceae</taxon>
        <taxon>Parmales</taxon>
        <taxon>Triparmaceae</taxon>
        <taxon>Triparma</taxon>
    </lineage>
</organism>
<keyword evidence="10" id="KW-1185">Reference proteome</keyword>
<dbReference type="GO" id="GO:0009765">
    <property type="term" value="P:photosynthesis, light harvesting"/>
    <property type="evidence" value="ECO:0007669"/>
    <property type="project" value="InterPro"/>
</dbReference>
<evidence type="ECO:0000313" key="9">
    <source>
        <dbReference type="EMBL" id="GMI02577.1"/>
    </source>
</evidence>
<evidence type="ECO:0000256" key="6">
    <source>
        <dbReference type="ARBA" id="ARBA00022640"/>
    </source>
</evidence>
<comment type="function">
    <text evidence="1">The light-harvesting complex (LHC) functions as a light receptor, it captures and delivers excitation energy to photosystems with which it is closely associated. Energy is transferred from the carotenoid and chlorophyll C (or B) to chlorophyll A and the photosynthetic reaction centers where it is used to synthesize ATP and reducing power.</text>
</comment>
<evidence type="ECO:0000256" key="2">
    <source>
        <dbReference type="ARBA" id="ARBA00004229"/>
    </source>
</evidence>
<feature type="binding site" evidence="7">
    <location>
        <position position="75"/>
    </location>
    <ligand>
        <name>chlorophyll a</name>
        <dbReference type="ChEBI" id="CHEBI:58416"/>
        <label>1</label>
    </ligand>
</feature>